<proteinExistence type="predicted"/>
<organism evidence="1 2">
    <name type="scientific">Shewanella japonica</name>
    <dbReference type="NCBI Taxonomy" id="93973"/>
    <lineage>
        <taxon>Bacteria</taxon>
        <taxon>Pseudomonadati</taxon>
        <taxon>Pseudomonadota</taxon>
        <taxon>Gammaproteobacteria</taxon>
        <taxon>Alteromonadales</taxon>
        <taxon>Shewanellaceae</taxon>
        <taxon>Shewanella</taxon>
    </lineage>
</organism>
<name>A0ABN4YAB2_9GAMM</name>
<evidence type="ECO:0000313" key="1">
    <source>
        <dbReference type="EMBL" id="ARD20855.1"/>
    </source>
</evidence>
<sequence length="409" mass="46450">MKSTPTISLILITIAFPLHAYELGKKSVENLNKPSFSTDSLLGLEWQRNHERLTAMSLQCLADANRNNASLENKPTDCSYLDSSNMDFEIFKQQDSKSEIQKYFQLLRTVRWPDDPTRQIYLSDKSSAKFAVTVKEICSGRIEDDIDNKIVLPRDGILCTSHYGSLQFLHAMAEKDGEEHRVTQELMETWSRFAFDLSKGTIDLTDNYHKFWIKNDAYQPLVQVMQADKIKEWGWHKDRDIPAYLYIFNWDLFDDPDGTFNAWTLGSLFSMECDAATQSSTCGQIEDENEIRLSALGSIIHMIQDSYSNSHTNRSTFGAKPTISCSPITQFYSYTNQSSDTHSESDKWPDFECGDNPITLDPVTAAAQVIWLHNNPTSRGEDVQDIIKKVISHPGIARSSGSGTSYKKI</sequence>
<dbReference type="EMBL" id="CP020472">
    <property type="protein sequence ID" value="ARD20855.1"/>
    <property type="molecule type" value="Genomic_DNA"/>
</dbReference>
<keyword evidence="2" id="KW-1185">Reference proteome</keyword>
<accession>A0ABN4YAB2</accession>
<evidence type="ECO:0000313" key="2">
    <source>
        <dbReference type="Proteomes" id="UP000191820"/>
    </source>
</evidence>
<dbReference type="Proteomes" id="UP000191820">
    <property type="component" value="Chromosome"/>
</dbReference>
<gene>
    <name evidence="1" type="ORF">SJ2017_0517</name>
</gene>
<dbReference type="RefSeq" id="WP_080914777.1">
    <property type="nucleotide sequence ID" value="NZ_CP020472.1"/>
</dbReference>
<protein>
    <submittedName>
        <fullName evidence="1">Uncharacterized protein</fullName>
    </submittedName>
</protein>
<reference evidence="1 2" key="1">
    <citation type="submission" date="2017-03" db="EMBL/GenBank/DDBJ databases">
        <title>Genome sequencing of Shewanella japonica KCTC 22435.</title>
        <authorList>
            <person name="Kim K.M."/>
        </authorList>
    </citation>
    <scope>NUCLEOTIDE SEQUENCE [LARGE SCALE GENOMIC DNA]</scope>
    <source>
        <strain evidence="1 2">KCTC 22435</strain>
    </source>
</reference>